<protein>
    <submittedName>
        <fullName evidence="2">GD11678</fullName>
    </submittedName>
</protein>
<reference evidence="2 3" key="1">
    <citation type="journal article" date="2007" name="Nature">
        <title>Evolution of genes and genomes on the Drosophila phylogeny.</title>
        <authorList>
            <consortium name="Drosophila 12 Genomes Consortium"/>
            <person name="Clark A.G."/>
            <person name="Eisen M.B."/>
            <person name="Smith D.R."/>
            <person name="Bergman C.M."/>
            <person name="Oliver B."/>
            <person name="Markow T.A."/>
            <person name="Kaufman T.C."/>
            <person name="Kellis M."/>
            <person name="Gelbart W."/>
            <person name="Iyer V.N."/>
            <person name="Pollard D.A."/>
            <person name="Sackton T.B."/>
            <person name="Larracuente A.M."/>
            <person name="Singh N.D."/>
            <person name="Abad J.P."/>
            <person name="Abt D.N."/>
            <person name="Adryan B."/>
            <person name="Aguade M."/>
            <person name="Akashi H."/>
            <person name="Anderson W.W."/>
            <person name="Aquadro C.F."/>
            <person name="Ardell D.H."/>
            <person name="Arguello R."/>
            <person name="Artieri C.G."/>
            <person name="Barbash D.A."/>
            <person name="Barker D."/>
            <person name="Barsanti P."/>
            <person name="Batterham P."/>
            <person name="Batzoglou S."/>
            <person name="Begun D."/>
            <person name="Bhutkar A."/>
            <person name="Blanco E."/>
            <person name="Bosak S.A."/>
            <person name="Bradley R.K."/>
            <person name="Brand A.D."/>
            <person name="Brent M.R."/>
            <person name="Brooks A.N."/>
            <person name="Brown R.H."/>
            <person name="Butlin R.K."/>
            <person name="Caggese C."/>
            <person name="Calvi B.R."/>
            <person name="Bernardo de Carvalho A."/>
            <person name="Caspi A."/>
            <person name="Castrezana S."/>
            <person name="Celniker S.E."/>
            <person name="Chang J.L."/>
            <person name="Chapple C."/>
            <person name="Chatterji S."/>
            <person name="Chinwalla A."/>
            <person name="Civetta A."/>
            <person name="Clifton S.W."/>
            <person name="Comeron J.M."/>
            <person name="Costello J.C."/>
            <person name="Coyne J.A."/>
            <person name="Daub J."/>
            <person name="David R.G."/>
            <person name="Delcher A.L."/>
            <person name="Delehaunty K."/>
            <person name="Do C.B."/>
            <person name="Ebling H."/>
            <person name="Edwards K."/>
            <person name="Eickbush T."/>
            <person name="Evans J.D."/>
            <person name="Filipski A."/>
            <person name="Findeiss S."/>
            <person name="Freyhult E."/>
            <person name="Fulton L."/>
            <person name="Fulton R."/>
            <person name="Garcia A.C."/>
            <person name="Gardiner A."/>
            <person name="Garfield D.A."/>
            <person name="Garvin B.E."/>
            <person name="Gibson G."/>
            <person name="Gilbert D."/>
            <person name="Gnerre S."/>
            <person name="Godfrey J."/>
            <person name="Good R."/>
            <person name="Gotea V."/>
            <person name="Gravely B."/>
            <person name="Greenberg A.J."/>
            <person name="Griffiths-Jones S."/>
            <person name="Gross S."/>
            <person name="Guigo R."/>
            <person name="Gustafson E.A."/>
            <person name="Haerty W."/>
            <person name="Hahn M.W."/>
            <person name="Halligan D.L."/>
            <person name="Halpern A.L."/>
            <person name="Halter G.M."/>
            <person name="Han M.V."/>
            <person name="Heger A."/>
            <person name="Hillier L."/>
            <person name="Hinrichs A.S."/>
            <person name="Holmes I."/>
            <person name="Hoskins R.A."/>
            <person name="Hubisz M.J."/>
            <person name="Hultmark D."/>
            <person name="Huntley M.A."/>
            <person name="Jaffe D.B."/>
            <person name="Jagadeeshan S."/>
            <person name="Jeck W.R."/>
            <person name="Johnson J."/>
            <person name="Jones C.D."/>
            <person name="Jordan W.C."/>
            <person name="Karpen G.H."/>
            <person name="Kataoka E."/>
            <person name="Keightley P.D."/>
            <person name="Kheradpour P."/>
            <person name="Kirkness E.F."/>
            <person name="Koerich L.B."/>
            <person name="Kristiansen K."/>
            <person name="Kudrna D."/>
            <person name="Kulathinal R.J."/>
            <person name="Kumar S."/>
            <person name="Kwok R."/>
            <person name="Lander E."/>
            <person name="Langley C.H."/>
            <person name="Lapoint R."/>
            <person name="Lazzaro B.P."/>
            <person name="Lee S.J."/>
            <person name="Levesque L."/>
            <person name="Li R."/>
            <person name="Lin C.F."/>
            <person name="Lin M.F."/>
            <person name="Lindblad-Toh K."/>
            <person name="Llopart A."/>
            <person name="Long M."/>
            <person name="Low L."/>
            <person name="Lozovsky E."/>
            <person name="Lu J."/>
            <person name="Luo M."/>
            <person name="Machado C.A."/>
            <person name="Makalowski W."/>
            <person name="Marzo M."/>
            <person name="Matsuda M."/>
            <person name="Matzkin L."/>
            <person name="McAllister B."/>
            <person name="McBride C.S."/>
            <person name="McKernan B."/>
            <person name="McKernan K."/>
            <person name="Mendez-Lago M."/>
            <person name="Minx P."/>
            <person name="Mollenhauer M.U."/>
            <person name="Montooth K."/>
            <person name="Mount S.M."/>
            <person name="Mu X."/>
            <person name="Myers E."/>
            <person name="Negre B."/>
            <person name="Newfeld S."/>
            <person name="Nielsen R."/>
            <person name="Noor M.A."/>
            <person name="O'Grady P."/>
            <person name="Pachter L."/>
            <person name="Papaceit M."/>
            <person name="Parisi M.J."/>
            <person name="Parisi M."/>
            <person name="Parts L."/>
            <person name="Pedersen J.S."/>
            <person name="Pesole G."/>
            <person name="Phillippy A.M."/>
            <person name="Ponting C.P."/>
            <person name="Pop M."/>
            <person name="Porcelli D."/>
            <person name="Powell J.R."/>
            <person name="Prohaska S."/>
            <person name="Pruitt K."/>
            <person name="Puig M."/>
            <person name="Quesneville H."/>
            <person name="Ram K.R."/>
            <person name="Rand D."/>
            <person name="Rasmussen M.D."/>
            <person name="Reed L.K."/>
            <person name="Reenan R."/>
            <person name="Reily A."/>
            <person name="Remington K.A."/>
            <person name="Rieger T.T."/>
            <person name="Ritchie M.G."/>
            <person name="Robin C."/>
            <person name="Rogers Y.H."/>
            <person name="Rohde C."/>
            <person name="Rozas J."/>
            <person name="Rubenfield M.J."/>
            <person name="Ruiz A."/>
            <person name="Russo S."/>
            <person name="Salzberg S.L."/>
            <person name="Sanchez-Gracia A."/>
            <person name="Saranga D.J."/>
            <person name="Sato H."/>
            <person name="Schaeffer S.W."/>
            <person name="Schatz M.C."/>
            <person name="Schlenke T."/>
            <person name="Schwartz R."/>
            <person name="Segarra C."/>
            <person name="Singh R.S."/>
            <person name="Sirot L."/>
            <person name="Sirota M."/>
            <person name="Sisneros N.B."/>
            <person name="Smith C.D."/>
            <person name="Smith T.F."/>
            <person name="Spieth J."/>
            <person name="Stage D.E."/>
            <person name="Stark A."/>
            <person name="Stephan W."/>
            <person name="Strausberg R.L."/>
            <person name="Strempel S."/>
            <person name="Sturgill D."/>
            <person name="Sutton G."/>
            <person name="Sutton G.G."/>
            <person name="Tao W."/>
            <person name="Teichmann S."/>
            <person name="Tobari Y.N."/>
            <person name="Tomimura Y."/>
            <person name="Tsolas J.M."/>
            <person name="Valente V.L."/>
            <person name="Venter E."/>
            <person name="Venter J.C."/>
            <person name="Vicario S."/>
            <person name="Vieira F.G."/>
            <person name="Vilella A.J."/>
            <person name="Villasante A."/>
            <person name="Walenz B."/>
            <person name="Wang J."/>
            <person name="Wasserman M."/>
            <person name="Watts T."/>
            <person name="Wilson D."/>
            <person name="Wilson R.K."/>
            <person name="Wing R.A."/>
            <person name="Wolfner M.F."/>
            <person name="Wong A."/>
            <person name="Wong G.K."/>
            <person name="Wu C.I."/>
            <person name="Wu G."/>
            <person name="Yamamoto D."/>
            <person name="Yang H.P."/>
            <person name="Yang S.P."/>
            <person name="Yorke J.A."/>
            <person name="Yoshida K."/>
            <person name="Zdobnov E."/>
            <person name="Zhang P."/>
            <person name="Zhang Y."/>
            <person name="Zimin A.V."/>
            <person name="Baldwin J."/>
            <person name="Abdouelleil A."/>
            <person name="Abdulkadir J."/>
            <person name="Abebe A."/>
            <person name="Abera B."/>
            <person name="Abreu J."/>
            <person name="Acer S.C."/>
            <person name="Aftuck L."/>
            <person name="Alexander A."/>
            <person name="An P."/>
            <person name="Anderson E."/>
            <person name="Anderson S."/>
            <person name="Arachi H."/>
            <person name="Azer M."/>
            <person name="Bachantsang P."/>
            <person name="Barry A."/>
            <person name="Bayul T."/>
            <person name="Berlin A."/>
            <person name="Bessette D."/>
            <person name="Bloom T."/>
            <person name="Blye J."/>
            <person name="Boguslavskiy L."/>
            <person name="Bonnet C."/>
            <person name="Boukhgalter B."/>
            <person name="Bourzgui I."/>
            <person name="Brown A."/>
            <person name="Cahill P."/>
            <person name="Channer S."/>
            <person name="Cheshatsang Y."/>
            <person name="Chuda L."/>
            <person name="Citroen M."/>
            <person name="Collymore A."/>
            <person name="Cooke P."/>
            <person name="Costello M."/>
            <person name="D'Aco K."/>
            <person name="Daza R."/>
            <person name="De Haan G."/>
            <person name="DeGray S."/>
            <person name="DeMaso C."/>
            <person name="Dhargay N."/>
            <person name="Dooley K."/>
            <person name="Dooley E."/>
            <person name="Doricent M."/>
            <person name="Dorje P."/>
            <person name="Dorjee K."/>
            <person name="Dupes A."/>
            <person name="Elong R."/>
            <person name="Falk J."/>
            <person name="Farina A."/>
            <person name="Faro S."/>
            <person name="Ferguson D."/>
            <person name="Fisher S."/>
            <person name="Foley C.D."/>
            <person name="Franke A."/>
            <person name="Friedrich D."/>
            <person name="Gadbois L."/>
            <person name="Gearin G."/>
            <person name="Gearin C.R."/>
            <person name="Giannoukos G."/>
            <person name="Goode T."/>
            <person name="Graham J."/>
            <person name="Grandbois E."/>
            <person name="Grewal S."/>
            <person name="Gyaltsen K."/>
            <person name="Hafez N."/>
            <person name="Hagos B."/>
            <person name="Hall J."/>
            <person name="Henson C."/>
            <person name="Hollinger A."/>
            <person name="Honan T."/>
            <person name="Huard M.D."/>
            <person name="Hughes L."/>
            <person name="Hurhula B."/>
            <person name="Husby M.E."/>
            <person name="Kamat A."/>
            <person name="Kanga B."/>
            <person name="Kashin S."/>
            <person name="Khazanovich D."/>
            <person name="Kisner P."/>
            <person name="Lance K."/>
            <person name="Lara M."/>
            <person name="Lee W."/>
            <person name="Lennon N."/>
            <person name="Letendre F."/>
            <person name="LeVine R."/>
            <person name="Lipovsky A."/>
            <person name="Liu X."/>
            <person name="Liu J."/>
            <person name="Liu S."/>
            <person name="Lokyitsang T."/>
            <person name="Lokyitsang Y."/>
            <person name="Lubonja R."/>
            <person name="Lui A."/>
            <person name="MacDonald P."/>
            <person name="Magnisalis V."/>
            <person name="Maru K."/>
            <person name="Matthews C."/>
            <person name="McCusker W."/>
            <person name="McDonough S."/>
            <person name="Mehta T."/>
            <person name="Meldrim J."/>
            <person name="Meneus L."/>
            <person name="Mihai O."/>
            <person name="Mihalev A."/>
            <person name="Mihova T."/>
            <person name="Mittelman R."/>
            <person name="Mlenga V."/>
            <person name="Montmayeur A."/>
            <person name="Mulrain L."/>
            <person name="Navidi A."/>
            <person name="Naylor J."/>
            <person name="Negash T."/>
            <person name="Nguyen T."/>
            <person name="Nguyen N."/>
            <person name="Nicol R."/>
            <person name="Norbu C."/>
            <person name="Norbu N."/>
            <person name="Novod N."/>
            <person name="O'Neill B."/>
            <person name="Osman S."/>
            <person name="Markiewicz E."/>
            <person name="Oyono O.L."/>
            <person name="Patti C."/>
            <person name="Phunkhang P."/>
            <person name="Pierre F."/>
            <person name="Priest M."/>
            <person name="Raghuraman S."/>
            <person name="Rege F."/>
            <person name="Reyes R."/>
            <person name="Rise C."/>
            <person name="Rogov P."/>
            <person name="Ross K."/>
            <person name="Ryan E."/>
            <person name="Settipalli S."/>
            <person name="Shea T."/>
            <person name="Sherpa N."/>
            <person name="Shi L."/>
            <person name="Shih D."/>
            <person name="Sparrow T."/>
            <person name="Spaulding J."/>
            <person name="Stalker J."/>
            <person name="Stange-Thomann N."/>
            <person name="Stavropoulos S."/>
            <person name="Stone C."/>
            <person name="Strader C."/>
            <person name="Tesfaye S."/>
            <person name="Thomson T."/>
            <person name="Thoulutsang Y."/>
            <person name="Thoulutsang D."/>
            <person name="Topham K."/>
            <person name="Topping I."/>
            <person name="Tsamla T."/>
            <person name="Vassiliev H."/>
            <person name="Vo A."/>
            <person name="Wangchuk T."/>
            <person name="Wangdi T."/>
            <person name="Weiand M."/>
            <person name="Wilkinson J."/>
            <person name="Wilson A."/>
            <person name="Yadav S."/>
            <person name="Young G."/>
            <person name="Yu Q."/>
            <person name="Zembek L."/>
            <person name="Zhong D."/>
            <person name="Zimmer A."/>
            <person name="Zwirko Z."/>
            <person name="Jaffe D.B."/>
            <person name="Alvarez P."/>
            <person name="Brockman W."/>
            <person name="Butler J."/>
            <person name="Chin C."/>
            <person name="Gnerre S."/>
            <person name="Grabherr M."/>
            <person name="Kleber M."/>
            <person name="Mauceli E."/>
            <person name="MacCallum I."/>
        </authorList>
    </citation>
    <scope>NUCLEOTIDE SEQUENCE [LARGE SCALE GENOMIC DNA]</scope>
    <source>
        <strain evidence="3">white501</strain>
    </source>
</reference>
<dbReference type="PhylomeDB" id="B4QHI8"/>
<evidence type="ECO:0000313" key="3">
    <source>
        <dbReference type="Proteomes" id="UP000000304"/>
    </source>
</evidence>
<dbReference type="InterPro" id="IPR036612">
    <property type="entry name" value="KH_dom_type_1_sf"/>
</dbReference>
<feature type="region of interest" description="Disordered" evidence="1">
    <location>
        <begin position="1"/>
        <end position="67"/>
    </location>
</feature>
<dbReference type="Proteomes" id="UP000000304">
    <property type="component" value="Chromosome 2R"/>
</dbReference>
<sequence>MENPSEFTESCPEFTQEQPTRLPRVNEVAQKFLADLDEEQPHNQDQPTQEQPSKEQPTKDQPTHLPRVNEVAQKFLADLDEERKRLSAEFPLCALLIDEAVDRVYSTGHIPGKERFADVYQQKPMKITQKVFVPVNQFPKMFSNILVVTLLVLSTDVEARPSSTGGGGGEANVDPSEYHGNLSVETVLKVQQCEKDTNTMELCMRCAKVTKSEFVYPMCCGNEDGIKDWCREYVYFGNE</sequence>
<dbReference type="GO" id="GO:0003723">
    <property type="term" value="F:RNA binding"/>
    <property type="evidence" value="ECO:0007669"/>
    <property type="project" value="InterPro"/>
</dbReference>
<gene>
    <name evidence="2" type="primary">Dsim\GD11678</name>
    <name evidence="2" type="ORF">Dsim_GD11678</name>
</gene>
<dbReference type="PANTHER" id="PTHR39945">
    <property type="entry name" value="FI14129P"/>
    <property type="match status" value="1"/>
</dbReference>
<name>B4QHI8_DROSI</name>
<dbReference type="EMBL" id="CM000362">
    <property type="protein sequence ID" value="EDX08217.1"/>
    <property type="molecule type" value="Genomic_DNA"/>
</dbReference>
<dbReference type="HOGENOM" id="CLU_1162223_0_0_1"/>
<proteinExistence type="predicted"/>
<evidence type="ECO:0000256" key="1">
    <source>
        <dbReference type="SAM" id="MobiDB-lite"/>
    </source>
</evidence>
<evidence type="ECO:0000313" key="2">
    <source>
        <dbReference type="EMBL" id="EDX08217.1"/>
    </source>
</evidence>
<dbReference type="Gene3D" id="3.30.1370.10">
    <property type="entry name" value="K Homology domain, type 1"/>
    <property type="match status" value="1"/>
</dbReference>
<keyword evidence="3" id="KW-1185">Reference proteome</keyword>
<dbReference type="STRING" id="7240.B4QHI8"/>
<accession>B4QHI8</accession>
<feature type="compositionally biased region" description="Polar residues" evidence="1">
    <location>
        <begin position="1"/>
        <end position="19"/>
    </location>
</feature>
<dbReference type="OrthoDB" id="6777263at2759"/>
<feature type="compositionally biased region" description="Basic and acidic residues" evidence="1">
    <location>
        <begin position="52"/>
        <end position="62"/>
    </location>
</feature>
<dbReference type="AlphaFoldDB" id="B4QHI8"/>
<dbReference type="PANTHER" id="PTHR39945:SF1">
    <property type="entry name" value="FI14129P"/>
    <property type="match status" value="1"/>
</dbReference>
<organism evidence="2 3">
    <name type="scientific">Drosophila simulans</name>
    <name type="common">Fruit fly</name>
    <dbReference type="NCBI Taxonomy" id="7240"/>
    <lineage>
        <taxon>Eukaryota</taxon>
        <taxon>Metazoa</taxon>
        <taxon>Ecdysozoa</taxon>
        <taxon>Arthropoda</taxon>
        <taxon>Hexapoda</taxon>
        <taxon>Insecta</taxon>
        <taxon>Pterygota</taxon>
        <taxon>Neoptera</taxon>
        <taxon>Endopterygota</taxon>
        <taxon>Diptera</taxon>
        <taxon>Brachycera</taxon>
        <taxon>Muscomorpha</taxon>
        <taxon>Ephydroidea</taxon>
        <taxon>Drosophilidae</taxon>
        <taxon>Drosophila</taxon>
        <taxon>Sophophora</taxon>
    </lineage>
</organism>